<sequence>MPLFNPGPNKAHNCNVVTRFAAHVVMAVLSVLVVFWVSAALSSSQLLSTNILNEATEVSPITGMGCRTWLFRVLPEHKQPERGSPANARSSTPCGWSY</sequence>
<protein>
    <submittedName>
        <fullName evidence="3">Uncharacterized protein</fullName>
    </submittedName>
</protein>
<evidence type="ECO:0000256" key="1">
    <source>
        <dbReference type="SAM" id="MobiDB-lite"/>
    </source>
</evidence>
<dbReference type="Proteomes" id="UP000556869">
    <property type="component" value="Unassembled WGS sequence"/>
</dbReference>
<dbReference type="EMBL" id="JAATJD010000001">
    <property type="protein sequence ID" value="NJB74082.1"/>
    <property type="molecule type" value="Genomic_DNA"/>
</dbReference>
<feature type="transmembrane region" description="Helical" evidence="2">
    <location>
        <begin position="20"/>
        <end position="41"/>
    </location>
</feature>
<keyword evidence="4" id="KW-1185">Reference proteome</keyword>
<feature type="region of interest" description="Disordered" evidence="1">
    <location>
        <begin position="78"/>
        <end position="98"/>
    </location>
</feature>
<organism evidence="3 4">
    <name type="scientific">Thalassospira tepidiphila</name>
    <dbReference type="NCBI Taxonomy" id="393657"/>
    <lineage>
        <taxon>Bacteria</taxon>
        <taxon>Pseudomonadati</taxon>
        <taxon>Pseudomonadota</taxon>
        <taxon>Alphaproteobacteria</taxon>
        <taxon>Rhodospirillales</taxon>
        <taxon>Thalassospiraceae</taxon>
        <taxon>Thalassospira</taxon>
    </lineage>
</organism>
<evidence type="ECO:0000256" key="2">
    <source>
        <dbReference type="SAM" id="Phobius"/>
    </source>
</evidence>
<gene>
    <name evidence="3" type="ORF">GGR96_001154</name>
</gene>
<evidence type="ECO:0000313" key="3">
    <source>
        <dbReference type="EMBL" id="NJB74082.1"/>
    </source>
</evidence>
<keyword evidence="2" id="KW-0812">Transmembrane</keyword>
<keyword evidence="2" id="KW-1133">Transmembrane helix</keyword>
<accession>A0ABX0WXV0</accession>
<feature type="compositionally biased region" description="Polar residues" evidence="1">
    <location>
        <begin position="87"/>
        <end position="98"/>
    </location>
</feature>
<evidence type="ECO:0000313" key="4">
    <source>
        <dbReference type="Proteomes" id="UP000556869"/>
    </source>
</evidence>
<reference evidence="3 4" key="1">
    <citation type="submission" date="2020-03" db="EMBL/GenBank/DDBJ databases">
        <title>Genomic Encyclopedia of Type Strains, Phase IV (KMG-IV): sequencing the most valuable type-strain genomes for metagenomic binning, comparative biology and taxonomic classification.</title>
        <authorList>
            <person name="Goeker M."/>
        </authorList>
    </citation>
    <scope>NUCLEOTIDE SEQUENCE [LARGE SCALE GENOMIC DNA]</scope>
    <source>
        <strain evidence="3 4">DSM 18888</strain>
    </source>
</reference>
<name>A0ABX0WXV0_9PROT</name>
<keyword evidence="2" id="KW-0472">Membrane</keyword>
<comment type="caution">
    <text evidence="3">The sequence shown here is derived from an EMBL/GenBank/DDBJ whole genome shotgun (WGS) entry which is preliminary data.</text>
</comment>
<proteinExistence type="predicted"/>